<keyword evidence="3" id="KW-1185">Reference proteome</keyword>
<organism evidence="2 3">
    <name type="scientific">Methanococcoides seepicolus</name>
    <dbReference type="NCBI Taxonomy" id="2828780"/>
    <lineage>
        <taxon>Archaea</taxon>
        <taxon>Methanobacteriati</taxon>
        <taxon>Methanobacteriota</taxon>
        <taxon>Stenosarchaea group</taxon>
        <taxon>Methanomicrobia</taxon>
        <taxon>Methanosarcinales</taxon>
        <taxon>Methanosarcinaceae</taxon>
        <taxon>Methanococcoides</taxon>
    </lineage>
</organism>
<dbReference type="EMBL" id="JAGSOI010000004">
    <property type="protein sequence ID" value="MCM1985724.1"/>
    <property type="molecule type" value="Genomic_DNA"/>
</dbReference>
<name>A0A9E4ZEJ6_9EURY</name>
<dbReference type="AlphaFoldDB" id="A0A9E4ZEJ6"/>
<sequence>MVSNDYVVGYYGSTPSFLDYSFFIILCVAFYLAAYVTLKKFYDGNFKVAFAIVYLLLCVFSTLLSALIAFYLY</sequence>
<feature type="transmembrane region" description="Helical" evidence="1">
    <location>
        <begin position="50"/>
        <end position="72"/>
    </location>
</feature>
<evidence type="ECO:0000256" key="1">
    <source>
        <dbReference type="SAM" id="Phobius"/>
    </source>
</evidence>
<evidence type="ECO:0000313" key="3">
    <source>
        <dbReference type="Proteomes" id="UP001056766"/>
    </source>
</evidence>
<dbReference type="Proteomes" id="UP001056766">
    <property type="component" value="Unassembled WGS sequence"/>
</dbReference>
<comment type="caution">
    <text evidence="2">The sequence shown here is derived from an EMBL/GenBank/DDBJ whole genome shotgun (WGS) entry which is preliminary data.</text>
</comment>
<reference evidence="2" key="2">
    <citation type="submission" date="2021-04" db="EMBL/GenBank/DDBJ databases">
        <authorList>
            <person name="Dong X."/>
        </authorList>
    </citation>
    <scope>NUCLEOTIDE SEQUENCE</scope>
    <source>
        <strain evidence="2">LLY</strain>
    </source>
</reference>
<evidence type="ECO:0000313" key="2">
    <source>
        <dbReference type="EMBL" id="MCM1985724.1"/>
    </source>
</evidence>
<gene>
    <name evidence="2" type="ORF">KDK67_01620</name>
</gene>
<protein>
    <submittedName>
        <fullName evidence="2">Uncharacterized protein</fullName>
    </submittedName>
</protein>
<proteinExistence type="predicted"/>
<reference evidence="2" key="1">
    <citation type="journal article" date="2021" name="mSystems">
        <title>Bacteria and Archaea Synergistically Convert Glycine Betaine to Biogenic Methane in the Formosa Cold Seep of the South China Sea.</title>
        <authorList>
            <person name="Li L."/>
            <person name="Zhang W."/>
            <person name="Zhang S."/>
            <person name="Song L."/>
            <person name="Sun Q."/>
            <person name="Zhang H."/>
            <person name="Xiang H."/>
            <person name="Dong X."/>
        </authorList>
    </citation>
    <scope>NUCLEOTIDE SEQUENCE</scope>
    <source>
        <strain evidence="2">LLY</strain>
    </source>
</reference>
<keyword evidence="1" id="KW-0472">Membrane</keyword>
<accession>A0A9E4ZEJ6</accession>
<feature type="transmembrane region" description="Helical" evidence="1">
    <location>
        <begin position="20"/>
        <end position="38"/>
    </location>
</feature>
<keyword evidence="1" id="KW-0812">Transmembrane</keyword>
<keyword evidence="1" id="KW-1133">Transmembrane helix</keyword>